<name>A0A7T9UP98_9MICC</name>
<protein>
    <submittedName>
        <fullName evidence="1">Ribonuclease Z</fullName>
    </submittedName>
</protein>
<dbReference type="RefSeq" id="WP_006888911.1">
    <property type="nucleotide sequence ID" value="NZ_CAJPQC010000003.1"/>
</dbReference>
<organism evidence="1 2">
    <name type="scientific">Rothia aeria</name>
    <dbReference type="NCBI Taxonomy" id="172042"/>
    <lineage>
        <taxon>Bacteria</taxon>
        <taxon>Bacillati</taxon>
        <taxon>Actinomycetota</taxon>
        <taxon>Actinomycetes</taxon>
        <taxon>Micrococcales</taxon>
        <taxon>Micrococcaceae</taxon>
        <taxon>Rothia</taxon>
    </lineage>
</organism>
<dbReference type="PANTHER" id="PTHR46018:SF4">
    <property type="entry name" value="METALLO-HYDROLASE YHFI-RELATED"/>
    <property type="match status" value="1"/>
</dbReference>
<gene>
    <name evidence="1" type="ORF">NCTC10207_00886</name>
</gene>
<dbReference type="EMBL" id="LR134479">
    <property type="protein sequence ID" value="VEI22800.1"/>
    <property type="molecule type" value="Genomic_DNA"/>
</dbReference>
<dbReference type="AlphaFoldDB" id="A0A7T9UP98"/>
<dbReference type="SUPFAM" id="SSF56281">
    <property type="entry name" value="Metallo-hydrolase/oxidoreductase"/>
    <property type="match status" value="1"/>
</dbReference>
<dbReference type="Gene3D" id="3.60.15.10">
    <property type="entry name" value="Ribonuclease Z/Hydroxyacylglutathione hydrolase-like"/>
    <property type="match status" value="1"/>
</dbReference>
<dbReference type="Proteomes" id="UP000282386">
    <property type="component" value="Chromosome"/>
</dbReference>
<evidence type="ECO:0000313" key="2">
    <source>
        <dbReference type="Proteomes" id="UP000282386"/>
    </source>
</evidence>
<proteinExistence type="predicted"/>
<dbReference type="GeneID" id="93861032"/>
<accession>A0A7T9UP98</accession>
<dbReference type="CDD" id="cd07716">
    <property type="entry name" value="RNaseZ_short-form-like_MBL-fold"/>
    <property type="match status" value="1"/>
</dbReference>
<dbReference type="InterPro" id="IPR036866">
    <property type="entry name" value="RibonucZ/Hydroxyglut_hydro"/>
</dbReference>
<sequence length="297" mass="32403">MRLTVIGCTGSFPGPNSPASCYLLTATDRHGRTWRVLMDMGNGALGVLQRHINLADIDAILISHLHPDHCIDLSGLHVAVKWDPRGWPAGRIPLYGPADINEYLSATHGLDPDPGMSTEFEYHTWTEGQKVRIGPFTVEPFRVIHPAKDPYALRIECNTATENILFAYSGDTDLCDGLIEAARGADLFLCEAAYQEGRDDALRGIHLTGKRAGQAAQAAGVRNLLLTHLPVWNDPDIARAEAKSVFTGSVGVAEVAASYRIHPRPKPTNPPTSTLNVIERFDSHTSNIELPPTMDDN</sequence>
<dbReference type="InterPro" id="IPR001279">
    <property type="entry name" value="Metallo-B-lactamas"/>
</dbReference>
<dbReference type="PANTHER" id="PTHR46018">
    <property type="entry name" value="ZINC PHOSPHODIESTERASE ELAC PROTEIN 1"/>
    <property type="match status" value="1"/>
</dbReference>
<dbReference type="GO" id="GO:0042781">
    <property type="term" value="F:3'-tRNA processing endoribonuclease activity"/>
    <property type="evidence" value="ECO:0007669"/>
    <property type="project" value="TreeGrafter"/>
</dbReference>
<reference evidence="1 2" key="1">
    <citation type="submission" date="2018-12" db="EMBL/GenBank/DDBJ databases">
        <authorList>
            <consortium name="Pathogen Informatics"/>
        </authorList>
    </citation>
    <scope>NUCLEOTIDE SEQUENCE [LARGE SCALE GENOMIC DNA]</scope>
    <source>
        <strain evidence="1 2">NCTC10207</strain>
    </source>
</reference>
<evidence type="ECO:0000313" key="1">
    <source>
        <dbReference type="EMBL" id="VEI22800.1"/>
    </source>
</evidence>
<dbReference type="Pfam" id="PF12706">
    <property type="entry name" value="Lactamase_B_2"/>
    <property type="match status" value="1"/>
</dbReference>